<dbReference type="AlphaFoldDB" id="A0A4R1M1P4"/>
<dbReference type="GO" id="GO:0016853">
    <property type="term" value="F:isomerase activity"/>
    <property type="evidence" value="ECO:0007669"/>
    <property type="project" value="UniProtKB-KW"/>
</dbReference>
<sequence>MTEKIIDRQTAEHYLWGENCNSWVLADTIGLSVKQENMPSRTKEKLHFHTNAQQFFFILKGSATFYIDDNKIIVVEQKGILIHPKTEHYIANETDEQLDFLVISQPTTNNDRTIIE</sequence>
<dbReference type="Gene3D" id="2.60.120.10">
    <property type="entry name" value="Jelly Rolls"/>
    <property type="match status" value="1"/>
</dbReference>
<dbReference type="EMBL" id="SMGO01000001">
    <property type="protein sequence ID" value="TCK85257.1"/>
    <property type="molecule type" value="Genomic_DNA"/>
</dbReference>
<dbReference type="SUPFAM" id="SSF51182">
    <property type="entry name" value="RmlC-like cupins"/>
    <property type="match status" value="1"/>
</dbReference>
<keyword evidence="1" id="KW-0479">Metal-binding</keyword>
<feature type="domain" description="Cupin type-2" evidence="2">
    <location>
        <begin position="38"/>
        <end position="103"/>
    </location>
</feature>
<dbReference type="InterPro" id="IPR011051">
    <property type="entry name" value="RmlC_Cupin_sf"/>
</dbReference>
<evidence type="ECO:0000313" key="4">
    <source>
        <dbReference type="Proteomes" id="UP000294616"/>
    </source>
</evidence>
<dbReference type="RefSeq" id="WP_132221314.1">
    <property type="nucleotide sequence ID" value="NZ_SMGO01000001.1"/>
</dbReference>
<dbReference type="PANTHER" id="PTHR35848">
    <property type="entry name" value="OXALATE-BINDING PROTEIN"/>
    <property type="match status" value="1"/>
</dbReference>
<proteinExistence type="predicted"/>
<dbReference type="Pfam" id="PF07883">
    <property type="entry name" value="Cupin_2"/>
    <property type="match status" value="1"/>
</dbReference>
<protein>
    <submittedName>
        <fullName evidence="3">Mannose-6-phosphate isomerase-like protein (Cupin superfamily)</fullName>
    </submittedName>
</protein>
<dbReference type="GO" id="GO:0046872">
    <property type="term" value="F:metal ion binding"/>
    <property type="evidence" value="ECO:0007669"/>
    <property type="project" value="UniProtKB-KW"/>
</dbReference>
<dbReference type="InterPro" id="IPR014710">
    <property type="entry name" value="RmlC-like_jellyroll"/>
</dbReference>
<name>A0A4R1M1P4_9SPHI</name>
<keyword evidence="3" id="KW-0413">Isomerase</keyword>
<dbReference type="Proteomes" id="UP000294616">
    <property type="component" value="Unassembled WGS sequence"/>
</dbReference>
<evidence type="ECO:0000259" key="2">
    <source>
        <dbReference type="Pfam" id="PF07883"/>
    </source>
</evidence>
<organism evidence="3 4">
    <name type="scientific">Albibacterium bauzanense</name>
    <dbReference type="NCBI Taxonomy" id="653929"/>
    <lineage>
        <taxon>Bacteria</taxon>
        <taxon>Pseudomonadati</taxon>
        <taxon>Bacteroidota</taxon>
        <taxon>Sphingobacteriia</taxon>
        <taxon>Sphingobacteriales</taxon>
        <taxon>Sphingobacteriaceae</taxon>
        <taxon>Albibacterium</taxon>
    </lineage>
</organism>
<evidence type="ECO:0000256" key="1">
    <source>
        <dbReference type="ARBA" id="ARBA00022723"/>
    </source>
</evidence>
<dbReference type="OrthoDB" id="9806121at2"/>
<dbReference type="PANTHER" id="PTHR35848:SF9">
    <property type="entry name" value="SLL1358 PROTEIN"/>
    <property type="match status" value="1"/>
</dbReference>
<gene>
    <name evidence="3" type="ORF">C8N28_0559</name>
</gene>
<evidence type="ECO:0000313" key="3">
    <source>
        <dbReference type="EMBL" id="TCK85257.1"/>
    </source>
</evidence>
<reference evidence="3 4" key="1">
    <citation type="submission" date="2019-03" db="EMBL/GenBank/DDBJ databases">
        <title>Genomic Encyclopedia of Archaeal and Bacterial Type Strains, Phase II (KMG-II): from individual species to whole genera.</title>
        <authorList>
            <person name="Goeker M."/>
        </authorList>
    </citation>
    <scope>NUCLEOTIDE SEQUENCE [LARGE SCALE GENOMIC DNA]</scope>
    <source>
        <strain evidence="3 4">DSM 22554</strain>
    </source>
</reference>
<comment type="caution">
    <text evidence="3">The sequence shown here is derived from an EMBL/GenBank/DDBJ whole genome shotgun (WGS) entry which is preliminary data.</text>
</comment>
<accession>A0A4R1M1P4</accession>
<keyword evidence="4" id="KW-1185">Reference proteome</keyword>
<dbReference type="InterPro" id="IPR013096">
    <property type="entry name" value="Cupin_2"/>
</dbReference>
<dbReference type="InterPro" id="IPR051610">
    <property type="entry name" value="GPI/OXD"/>
</dbReference>